<name>A0A0J0YU45_9NEIS</name>
<dbReference type="STRING" id="1470200.PL75_01330"/>
<dbReference type="OrthoDB" id="8686772at2"/>
<evidence type="ECO:0000313" key="1">
    <source>
        <dbReference type="EMBL" id="KLT73620.1"/>
    </source>
</evidence>
<gene>
    <name evidence="1" type="ORF">PL75_01330</name>
</gene>
<dbReference type="AlphaFoldDB" id="A0A0J0YU45"/>
<reference evidence="1 2" key="1">
    <citation type="submission" date="2014-11" db="EMBL/GenBank/DDBJ databases">
        <title>Genome of a novel goose pathogen.</title>
        <authorList>
            <person name="Hansen C.M."/>
            <person name="Hueffer K."/>
            <person name="Choi S.C."/>
        </authorList>
    </citation>
    <scope>NUCLEOTIDE SEQUENCE [LARGE SCALE GENOMIC DNA]</scope>
    <source>
        <strain evidence="1 2">KH1503</strain>
    </source>
</reference>
<evidence type="ECO:0000313" key="2">
    <source>
        <dbReference type="Proteomes" id="UP000036027"/>
    </source>
</evidence>
<proteinExistence type="predicted"/>
<dbReference type="EMBL" id="JTDO01000002">
    <property type="protein sequence ID" value="KLT73620.1"/>
    <property type="molecule type" value="Genomic_DNA"/>
</dbReference>
<keyword evidence="2" id="KW-1185">Reference proteome</keyword>
<comment type="caution">
    <text evidence="1">The sequence shown here is derived from an EMBL/GenBank/DDBJ whole genome shotgun (WGS) entry which is preliminary data.</text>
</comment>
<accession>A0A0J0YU45</accession>
<dbReference type="Proteomes" id="UP000036027">
    <property type="component" value="Unassembled WGS sequence"/>
</dbReference>
<sequence length="177" mass="20565">MQSSFRALTDTEIETAKKIFGNSIDYQKVRIFKGIPLLPFIKTAVAPCNSIFFPRSNCPDDFTCTTESHQMWLIHELTHVWQYQNGFKPLLAGIWLALCGGYRHKKAYAYPDLESIRSFSDLNMEQQADMLAHYYAGKYLGWQNYVKQLPLFENILKEFLSNPNCKALLPSYQKQYT</sequence>
<dbReference type="RefSeq" id="WP_047760118.1">
    <property type="nucleotide sequence ID" value="NZ_CP091510.1"/>
</dbReference>
<dbReference type="PATRIC" id="fig|1470200.3.peg.1060"/>
<organism evidence="1 2">
    <name type="scientific">Neisseria arctica</name>
    <dbReference type="NCBI Taxonomy" id="1470200"/>
    <lineage>
        <taxon>Bacteria</taxon>
        <taxon>Pseudomonadati</taxon>
        <taxon>Pseudomonadota</taxon>
        <taxon>Betaproteobacteria</taxon>
        <taxon>Neisseriales</taxon>
        <taxon>Neisseriaceae</taxon>
        <taxon>Neisseria</taxon>
    </lineage>
</organism>
<protein>
    <submittedName>
        <fullName evidence="1">Type IV secretion protein Rhs</fullName>
    </submittedName>
</protein>